<evidence type="ECO:0000256" key="4">
    <source>
        <dbReference type="ARBA" id="ARBA00023242"/>
    </source>
</evidence>
<dbReference type="PANTHER" id="PTHR31661:SF1">
    <property type="entry name" value="CDAN1-INTERACTING NUCLEASE 1"/>
    <property type="match status" value="1"/>
</dbReference>
<evidence type="ECO:0000256" key="5">
    <source>
        <dbReference type="ARBA" id="ARBA00023480"/>
    </source>
</evidence>
<dbReference type="GO" id="GO:0005737">
    <property type="term" value="C:cytoplasm"/>
    <property type="evidence" value="ECO:0007669"/>
    <property type="project" value="UniProtKB-SubCell"/>
</dbReference>
<evidence type="ECO:0000313" key="6">
    <source>
        <dbReference type="EMBL" id="SVE91902.1"/>
    </source>
</evidence>
<reference evidence="6" key="1">
    <citation type="submission" date="2018-08" db="EMBL/GenBank/DDBJ databases">
        <authorList>
            <person name="Cornetti L."/>
        </authorList>
    </citation>
    <scope>NUCLEOTIDE SEQUENCE</scope>
    <source>
        <strain evidence="6">RU-TU2-01</strain>
    </source>
</reference>
<dbReference type="PANTHER" id="PTHR31661">
    <property type="entry name" value="SIMILAR TO CDNA SEQUENCE BC052040"/>
    <property type="match status" value="1"/>
</dbReference>
<accession>A0A4Y7NFI5</accession>
<dbReference type="Pfam" id="PF14811">
    <property type="entry name" value="TPD"/>
    <property type="match status" value="1"/>
</dbReference>
<protein>
    <recommendedName>
        <fullName evidence="5">CDAN1-interacting nuclease 1</fullName>
    </recommendedName>
</protein>
<dbReference type="GO" id="GO:0005634">
    <property type="term" value="C:nucleus"/>
    <property type="evidence" value="ECO:0007669"/>
    <property type="project" value="UniProtKB-SubCell"/>
</dbReference>
<sequence length="305" mass="35541">MPNNTDGMSNQNKYSSSRWEKFKMARVLNQTTYNSLLDSLCKLPFRNRVQSLQKLFTELSVDTLKCIVAQECQKRMKGSHGRLTTSETVEAMYKKFTNSILMNEEPGILLRLSDEVGLTPALLARSIIERHYQRDDKSKPAKLLVSTLMKNTALIDDRDLAFETYLCLLEDDEYGPIAEATKQSRGYEYEIYLRMELENCKVAFLHEDHLRMKGYDKTPDIKLEIPVAVDGQVINWIESKALFGDEEVHRGYLKDQLYSYWNRFGPGLVIYWFGYVEDLEKIHQNRIILIRDALPRNMVLMDQNL</sequence>
<proteinExistence type="evidence at transcript level"/>
<organism evidence="6">
    <name type="scientific">Daphnia sinensis</name>
    <dbReference type="NCBI Taxonomy" id="1820382"/>
    <lineage>
        <taxon>Eukaryota</taxon>
        <taxon>Metazoa</taxon>
        <taxon>Ecdysozoa</taxon>
        <taxon>Arthropoda</taxon>
        <taxon>Crustacea</taxon>
        <taxon>Branchiopoda</taxon>
        <taxon>Diplostraca</taxon>
        <taxon>Cladocera</taxon>
        <taxon>Anomopoda</taxon>
        <taxon>Daphniidae</taxon>
        <taxon>Daphnia</taxon>
        <taxon>Daphnia similis group</taxon>
    </lineage>
</organism>
<comment type="subcellular location">
    <subcellularLocation>
        <location evidence="2">Cytoplasm</location>
    </subcellularLocation>
    <subcellularLocation>
        <location evidence="1">Nucleus</location>
    </subcellularLocation>
</comment>
<dbReference type="EMBL" id="LR022283">
    <property type="protein sequence ID" value="SVE91902.1"/>
    <property type="molecule type" value="mRNA"/>
</dbReference>
<keyword evidence="3" id="KW-0963">Cytoplasm</keyword>
<evidence type="ECO:0000256" key="3">
    <source>
        <dbReference type="ARBA" id="ARBA00022490"/>
    </source>
</evidence>
<name>A0A4Y7NFI5_9CRUS</name>
<dbReference type="AlphaFoldDB" id="A0A4Y7NFI5"/>
<keyword evidence="4" id="KW-0539">Nucleus</keyword>
<evidence type="ECO:0000256" key="2">
    <source>
        <dbReference type="ARBA" id="ARBA00004496"/>
    </source>
</evidence>
<evidence type="ECO:0000256" key="1">
    <source>
        <dbReference type="ARBA" id="ARBA00004123"/>
    </source>
</evidence>
<gene>
    <name evidence="6" type="primary">EOG090X0A0V</name>
</gene>
<dbReference type="InterPro" id="IPR029404">
    <property type="entry name" value="CDIN1"/>
</dbReference>